<dbReference type="OrthoDB" id="245568at2"/>
<evidence type="ECO:0000256" key="1">
    <source>
        <dbReference type="ARBA" id="ARBA00010333"/>
    </source>
</evidence>
<dbReference type="EMBL" id="FNSC01000001">
    <property type="protein sequence ID" value="SEC25231.1"/>
    <property type="molecule type" value="Genomic_DNA"/>
</dbReference>
<feature type="signal peptide" evidence="3">
    <location>
        <begin position="1"/>
        <end position="21"/>
    </location>
</feature>
<keyword evidence="6" id="KW-1185">Reference proteome</keyword>
<keyword evidence="2 3" id="KW-0732">Signal</keyword>
<dbReference type="PANTHER" id="PTHR35936:SF6">
    <property type="entry name" value="AMINO ACID ABC TRANSPORTER SUBSTRATE-BINDING PAAT FAMILY PROTEIN"/>
    <property type="match status" value="1"/>
</dbReference>
<dbReference type="Pfam" id="PF00497">
    <property type="entry name" value="SBP_bac_3"/>
    <property type="match status" value="1"/>
</dbReference>
<name>A0A1H4R0H3_PSEAG</name>
<accession>A0A1H4R0H3</accession>
<dbReference type="PANTHER" id="PTHR35936">
    <property type="entry name" value="MEMBRANE-BOUND LYTIC MUREIN TRANSGLYCOSYLASE F"/>
    <property type="match status" value="1"/>
</dbReference>
<dbReference type="Gene3D" id="3.40.190.10">
    <property type="entry name" value="Periplasmic binding protein-like II"/>
    <property type="match status" value="2"/>
</dbReference>
<dbReference type="AlphaFoldDB" id="A0A1H4R0H3"/>
<evidence type="ECO:0000259" key="4">
    <source>
        <dbReference type="Pfam" id="PF00497"/>
    </source>
</evidence>
<feature type="chain" id="PRO_5017478993" evidence="3">
    <location>
        <begin position="22"/>
        <end position="260"/>
    </location>
</feature>
<reference evidence="6" key="1">
    <citation type="submission" date="2016-10" db="EMBL/GenBank/DDBJ databases">
        <authorList>
            <person name="Varghese N."/>
            <person name="Submissions S."/>
        </authorList>
    </citation>
    <scope>NUCLEOTIDE SEQUENCE [LARGE SCALE GENOMIC DNA]</scope>
    <source>
        <strain evidence="6">DSM 12111</strain>
    </source>
</reference>
<protein>
    <submittedName>
        <fullName evidence="5">Amino acid ABC transporter substrate-binding protein, PAAT family</fullName>
    </submittedName>
</protein>
<proteinExistence type="inferred from homology"/>
<evidence type="ECO:0000313" key="5">
    <source>
        <dbReference type="EMBL" id="SEC25231.1"/>
    </source>
</evidence>
<dbReference type="STRING" id="53406.SAMN05421553_0566"/>
<dbReference type="SUPFAM" id="SSF53850">
    <property type="entry name" value="Periplasmic binding protein-like II"/>
    <property type="match status" value="1"/>
</dbReference>
<evidence type="ECO:0000256" key="2">
    <source>
        <dbReference type="ARBA" id="ARBA00022729"/>
    </source>
</evidence>
<feature type="domain" description="Solute-binding protein family 3/N-terminal" evidence="4">
    <location>
        <begin position="25"/>
        <end position="240"/>
    </location>
</feature>
<sequence length="260" mass="29638">MSIRRYALAVLVSIFAAQAHAERILIAAEDDWAPYSAKRADSPEPDGFTPTLVREIFARRNIGVEFVTVPFSRCLHYAETGRTVACFNVTITDENRDQFYWHPTPMFHEGLAIFALRGRFKPELSSKDLEQYKVGITNAYTYPTDFMQNPRIERSVAQSDANLLKMLIKGRVDFIIMNTLPGQLRILDEQLGSKIERVGMISLDGFWLSFSKNHPDGERLSKIFEEELNRLIVSGRVAELELNMKARLGFRVPQDAQVGH</sequence>
<dbReference type="InterPro" id="IPR001638">
    <property type="entry name" value="Solute-binding_3/MltF_N"/>
</dbReference>
<evidence type="ECO:0000313" key="6">
    <source>
        <dbReference type="Proteomes" id="UP000242849"/>
    </source>
</evidence>
<dbReference type="RefSeq" id="WP_090376412.1">
    <property type="nucleotide sequence ID" value="NZ_FNSC01000001.1"/>
</dbReference>
<gene>
    <name evidence="5" type="ORF">SAMN05421553_0566</name>
</gene>
<organism evidence="5 6">
    <name type="scientific">Pseudomonas anguilliseptica</name>
    <dbReference type="NCBI Taxonomy" id="53406"/>
    <lineage>
        <taxon>Bacteria</taxon>
        <taxon>Pseudomonadati</taxon>
        <taxon>Pseudomonadota</taxon>
        <taxon>Gammaproteobacteria</taxon>
        <taxon>Pseudomonadales</taxon>
        <taxon>Pseudomonadaceae</taxon>
        <taxon>Pseudomonas</taxon>
    </lineage>
</organism>
<evidence type="ECO:0000256" key="3">
    <source>
        <dbReference type="SAM" id="SignalP"/>
    </source>
</evidence>
<comment type="similarity">
    <text evidence="1">Belongs to the bacterial solute-binding protein 3 family.</text>
</comment>
<dbReference type="Proteomes" id="UP000242849">
    <property type="component" value="Unassembled WGS sequence"/>
</dbReference>